<evidence type="ECO:0000313" key="5">
    <source>
        <dbReference type="EMBL" id="SPF32860.1"/>
    </source>
</evidence>
<name>A0A2U3K001_9FIRM</name>
<comment type="similarity">
    <text evidence="2">Belongs to the bacterial solute-binding protein SsuA/TauA family.</text>
</comment>
<dbReference type="GO" id="GO:0042597">
    <property type="term" value="C:periplasmic space"/>
    <property type="evidence" value="ECO:0007669"/>
    <property type="project" value="UniProtKB-SubCell"/>
</dbReference>
<evidence type="ECO:0000313" key="6">
    <source>
        <dbReference type="Proteomes" id="UP000238916"/>
    </source>
</evidence>
<dbReference type="Proteomes" id="UP000238916">
    <property type="component" value="Unassembled WGS sequence"/>
</dbReference>
<reference evidence="6" key="1">
    <citation type="submission" date="2018-02" db="EMBL/GenBank/DDBJ databases">
        <authorList>
            <person name="Hausmann B."/>
        </authorList>
    </citation>
    <scope>NUCLEOTIDE SEQUENCE [LARGE SCALE GENOMIC DNA]</scope>
    <source>
        <strain evidence="6">Peat soil MAG SbF1</strain>
    </source>
</reference>
<evidence type="ECO:0000259" key="4">
    <source>
        <dbReference type="SMART" id="SM00062"/>
    </source>
</evidence>
<sequence length="296" mass="32403">MTTAKQNVTIGYNQLRISLPIFVAAEQGIFQKNGLEVELKMFETGQPLMDALYGGKVDVAGYTALPITFSGQLINKKDLYYTTAIMEDDKHPISMLMVKKDSLIQSIKDLKGKRIGILPTFAFKAWLEMILKENGIAPGEVTLQDVAPAMTPAVLESGAVDAMFTIDSAVTIAIRKGIGKLLYEGAIVPKYMGSPFPFGSFNMTKNFVDKNPDTAKRIVQSLDEAIDFITANQQEAKKMMVNYLSDAQKPLVASFPDASFLKSTEFSAEALMKVADSYSKQGIINGPIDLAKAVYK</sequence>
<protein>
    <recommendedName>
        <fullName evidence="4">Solute-binding protein family 3/N-terminal domain-containing protein</fullName>
    </recommendedName>
</protein>
<dbReference type="OrthoDB" id="9815602at2"/>
<keyword evidence="3" id="KW-0732">Signal</keyword>
<evidence type="ECO:0000256" key="2">
    <source>
        <dbReference type="ARBA" id="ARBA00010742"/>
    </source>
</evidence>
<dbReference type="SUPFAM" id="SSF53850">
    <property type="entry name" value="Periplasmic binding protein-like II"/>
    <property type="match status" value="1"/>
</dbReference>
<proteinExistence type="inferred from homology"/>
<accession>A0A2U3K001</accession>
<feature type="domain" description="Solute-binding protein family 3/N-terminal" evidence="4">
    <location>
        <begin position="14"/>
        <end position="247"/>
    </location>
</feature>
<organism evidence="5 6">
    <name type="scientific">Candidatus Desulfosporosinus infrequens</name>
    <dbReference type="NCBI Taxonomy" id="2043169"/>
    <lineage>
        <taxon>Bacteria</taxon>
        <taxon>Bacillati</taxon>
        <taxon>Bacillota</taxon>
        <taxon>Clostridia</taxon>
        <taxon>Eubacteriales</taxon>
        <taxon>Desulfitobacteriaceae</taxon>
        <taxon>Desulfosporosinus</taxon>
    </lineage>
</organism>
<evidence type="ECO:0000256" key="3">
    <source>
        <dbReference type="ARBA" id="ARBA00022729"/>
    </source>
</evidence>
<dbReference type="AlphaFoldDB" id="A0A2U3K001"/>
<dbReference type="PANTHER" id="PTHR30024">
    <property type="entry name" value="ALIPHATIC SULFONATES-BINDING PROTEIN-RELATED"/>
    <property type="match status" value="1"/>
</dbReference>
<dbReference type="Gene3D" id="3.40.190.10">
    <property type="entry name" value="Periplasmic binding protein-like II"/>
    <property type="match status" value="2"/>
</dbReference>
<gene>
    <name evidence="5" type="ORF">SBF1_1160020</name>
</gene>
<dbReference type="EMBL" id="OMOF01000020">
    <property type="protein sequence ID" value="SPF32860.1"/>
    <property type="molecule type" value="Genomic_DNA"/>
</dbReference>
<dbReference type="SMART" id="SM00062">
    <property type="entry name" value="PBPb"/>
    <property type="match status" value="1"/>
</dbReference>
<dbReference type="InterPro" id="IPR001638">
    <property type="entry name" value="Solute-binding_3/MltF_N"/>
</dbReference>
<comment type="subcellular location">
    <subcellularLocation>
        <location evidence="1">Periplasm</location>
    </subcellularLocation>
</comment>
<evidence type="ECO:0000256" key="1">
    <source>
        <dbReference type="ARBA" id="ARBA00004418"/>
    </source>
</evidence>
<dbReference type="Pfam" id="PF13379">
    <property type="entry name" value="NMT1_2"/>
    <property type="match status" value="1"/>
</dbReference>
<dbReference type="PANTHER" id="PTHR30024:SF47">
    <property type="entry name" value="TAURINE-BINDING PERIPLASMIC PROTEIN"/>
    <property type="match status" value="1"/>
</dbReference>